<reference evidence="1" key="1">
    <citation type="submission" date="2022-03" db="EMBL/GenBank/DDBJ databases">
        <authorList>
            <person name="Sayadi A."/>
        </authorList>
    </citation>
    <scope>NUCLEOTIDE SEQUENCE</scope>
</reference>
<name>A0A9P0PDQ9_ACAOB</name>
<dbReference type="OrthoDB" id="8187571at2759"/>
<dbReference type="AlphaFoldDB" id="A0A9P0PDQ9"/>
<accession>A0A9P0PDQ9</accession>
<dbReference type="EMBL" id="CAKOFQ010006839">
    <property type="protein sequence ID" value="CAH1975769.1"/>
    <property type="molecule type" value="Genomic_DNA"/>
</dbReference>
<evidence type="ECO:0000313" key="2">
    <source>
        <dbReference type="Proteomes" id="UP001152888"/>
    </source>
</evidence>
<gene>
    <name evidence="1" type="ORF">ACAOBT_LOCUS11773</name>
</gene>
<evidence type="ECO:0000313" key="1">
    <source>
        <dbReference type="EMBL" id="CAH1975769.1"/>
    </source>
</evidence>
<proteinExistence type="predicted"/>
<dbReference type="Proteomes" id="UP001152888">
    <property type="component" value="Unassembled WGS sequence"/>
</dbReference>
<keyword evidence="2" id="KW-1185">Reference proteome</keyword>
<protein>
    <submittedName>
        <fullName evidence="1">Uncharacterized protein</fullName>
    </submittedName>
</protein>
<comment type="caution">
    <text evidence="1">The sequence shown here is derived from an EMBL/GenBank/DDBJ whole genome shotgun (WGS) entry which is preliminary data.</text>
</comment>
<sequence>MYRYYNEQADSWIVSHRGQTVSLKNVPELVRLAYVRAFTPSNITKGFSTTGIHPFNPHLFEDLDFTNRPNQEFFII</sequence>
<organism evidence="1 2">
    <name type="scientific">Acanthoscelides obtectus</name>
    <name type="common">Bean weevil</name>
    <name type="synonym">Bruchus obtectus</name>
    <dbReference type="NCBI Taxonomy" id="200917"/>
    <lineage>
        <taxon>Eukaryota</taxon>
        <taxon>Metazoa</taxon>
        <taxon>Ecdysozoa</taxon>
        <taxon>Arthropoda</taxon>
        <taxon>Hexapoda</taxon>
        <taxon>Insecta</taxon>
        <taxon>Pterygota</taxon>
        <taxon>Neoptera</taxon>
        <taxon>Endopterygota</taxon>
        <taxon>Coleoptera</taxon>
        <taxon>Polyphaga</taxon>
        <taxon>Cucujiformia</taxon>
        <taxon>Chrysomeloidea</taxon>
        <taxon>Chrysomelidae</taxon>
        <taxon>Bruchinae</taxon>
        <taxon>Bruchini</taxon>
        <taxon>Acanthoscelides</taxon>
    </lineage>
</organism>